<keyword evidence="4" id="KW-1185">Reference proteome</keyword>
<evidence type="ECO:0000313" key="3">
    <source>
        <dbReference type="EMBL" id="SJZ46730.1"/>
    </source>
</evidence>
<dbReference type="InterPro" id="IPR010359">
    <property type="entry name" value="IrrE_HExxH"/>
</dbReference>
<dbReference type="CDD" id="cd00093">
    <property type="entry name" value="HTH_XRE"/>
    <property type="match status" value="1"/>
</dbReference>
<dbReference type="InterPro" id="IPR052345">
    <property type="entry name" value="Rad_response_metalloprotease"/>
</dbReference>
<organism evidence="3 4">
    <name type="scientific">Pilibacter termitis</name>
    <dbReference type="NCBI Taxonomy" id="263852"/>
    <lineage>
        <taxon>Bacteria</taxon>
        <taxon>Bacillati</taxon>
        <taxon>Bacillota</taxon>
        <taxon>Bacilli</taxon>
        <taxon>Lactobacillales</taxon>
        <taxon>Enterococcaceae</taxon>
        <taxon>Pilibacter</taxon>
    </lineage>
</organism>
<dbReference type="PANTHER" id="PTHR43236">
    <property type="entry name" value="ANTITOXIN HIGA1"/>
    <property type="match status" value="1"/>
</dbReference>
<evidence type="ECO:0000256" key="1">
    <source>
        <dbReference type="ARBA" id="ARBA00007227"/>
    </source>
</evidence>
<evidence type="ECO:0000259" key="2">
    <source>
        <dbReference type="PROSITE" id="PS50943"/>
    </source>
</evidence>
<dbReference type="OrthoDB" id="9816277at2"/>
<dbReference type="Gene3D" id="1.10.10.2910">
    <property type="match status" value="1"/>
</dbReference>
<dbReference type="RefSeq" id="WP_078806390.1">
    <property type="nucleotide sequence ID" value="NZ_FUXI01000003.1"/>
</dbReference>
<dbReference type="SUPFAM" id="SSF47413">
    <property type="entry name" value="lambda repressor-like DNA-binding domains"/>
    <property type="match status" value="1"/>
</dbReference>
<dbReference type="EMBL" id="FUXI01000003">
    <property type="protein sequence ID" value="SJZ46730.1"/>
    <property type="molecule type" value="Genomic_DNA"/>
</dbReference>
<comment type="similarity">
    <text evidence="1">Belongs to the short-chain fatty acyl-CoA assimilation regulator (ScfR) family.</text>
</comment>
<proteinExistence type="inferred from homology"/>
<protein>
    <submittedName>
        <fullName evidence="3">Zn-dependent peptidase ImmA, M78 family</fullName>
    </submittedName>
</protein>
<accession>A0A1T4KWI4</accession>
<dbReference type="Pfam" id="PF01381">
    <property type="entry name" value="HTH_3"/>
    <property type="match status" value="1"/>
</dbReference>
<dbReference type="Gene3D" id="1.10.260.40">
    <property type="entry name" value="lambda repressor-like DNA-binding domains"/>
    <property type="match status" value="1"/>
</dbReference>
<dbReference type="Pfam" id="PF06114">
    <property type="entry name" value="Peptidase_M78"/>
    <property type="match status" value="1"/>
</dbReference>
<dbReference type="STRING" id="263852.SAMN02745116_00430"/>
<gene>
    <name evidence="3" type="ORF">SAMN02745116_00430</name>
</gene>
<dbReference type="SMART" id="SM00530">
    <property type="entry name" value="HTH_XRE"/>
    <property type="match status" value="1"/>
</dbReference>
<name>A0A1T4KWI4_9ENTE</name>
<feature type="domain" description="HTH cro/C1-type" evidence="2">
    <location>
        <begin position="7"/>
        <end position="61"/>
    </location>
</feature>
<dbReference type="AlphaFoldDB" id="A0A1T4KWI4"/>
<dbReference type="InterPro" id="IPR010982">
    <property type="entry name" value="Lambda_DNA-bd_dom_sf"/>
</dbReference>
<sequence length="389" mass="45329">MFYGKNLQVVRMLHGLSRKELGERLNVSEQSIWQFEKQATTPSFENILEMKKIFQVKTAFFFEEFIVPKTFSEGSVAYRKGDITSRKKTNSEVVYLNVIAEVIRYLESFLNAPPRVILTLREKVSGYLNEELTYEKIEVIAEKAREFLAIQENNANLLVSLEKSGIHVLEKNVGGKADAYSAWSTEEVPIIVLGIKKSSVRRNFDLAHELGHLLLHPHLDFLSMEKQEQQQIESEADYFASCFLLPREEVKKDFAIMRKCSNPDSYIPLKVKYNVSIQALEMKAYKLGFLTAKQHSYFYRQIALKKYKREEPLDKEIALKRPGKIRSIFQLILSNRLLDIQDIEEHFKMERGLIEDMLSIEKTFFTPYVDEEVFTSLDNVLRPNFHFAQ</sequence>
<reference evidence="3 4" key="1">
    <citation type="submission" date="2017-02" db="EMBL/GenBank/DDBJ databases">
        <authorList>
            <person name="Peterson S.W."/>
        </authorList>
    </citation>
    <scope>NUCLEOTIDE SEQUENCE [LARGE SCALE GENOMIC DNA]</scope>
    <source>
        <strain evidence="3 4">ATCC BAA-1030</strain>
    </source>
</reference>
<dbReference type="InterPro" id="IPR001387">
    <property type="entry name" value="Cro/C1-type_HTH"/>
</dbReference>
<dbReference type="Proteomes" id="UP000190328">
    <property type="component" value="Unassembled WGS sequence"/>
</dbReference>
<evidence type="ECO:0000313" key="4">
    <source>
        <dbReference type="Proteomes" id="UP000190328"/>
    </source>
</evidence>
<dbReference type="PANTHER" id="PTHR43236:SF1">
    <property type="entry name" value="BLL7220 PROTEIN"/>
    <property type="match status" value="1"/>
</dbReference>
<dbReference type="PROSITE" id="PS50943">
    <property type="entry name" value="HTH_CROC1"/>
    <property type="match status" value="1"/>
</dbReference>
<dbReference type="GO" id="GO:0003677">
    <property type="term" value="F:DNA binding"/>
    <property type="evidence" value="ECO:0007669"/>
    <property type="project" value="InterPro"/>
</dbReference>